<accession>A0A5M6INH0</accession>
<dbReference type="SUPFAM" id="SSF53067">
    <property type="entry name" value="Actin-like ATPase domain"/>
    <property type="match status" value="1"/>
</dbReference>
<dbReference type="InterPro" id="IPR009216">
    <property type="entry name" value="Virulence_factor_SrfB"/>
</dbReference>
<evidence type="ECO:0000313" key="1">
    <source>
        <dbReference type="EMBL" id="KAA5609459.1"/>
    </source>
</evidence>
<dbReference type="AlphaFoldDB" id="A0A5M6INH0"/>
<comment type="caution">
    <text evidence="1">The sequence shown here is derived from an EMBL/GenBank/DDBJ whole genome shotgun (WGS) entry which is preliminary data.</text>
</comment>
<organism evidence="1 2">
    <name type="scientific">Rhodovastum atsumiense</name>
    <dbReference type="NCBI Taxonomy" id="504468"/>
    <lineage>
        <taxon>Bacteria</taxon>
        <taxon>Pseudomonadati</taxon>
        <taxon>Pseudomonadota</taxon>
        <taxon>Alphaproteobacteria</taxon>
        <taxon>Acetobacterales</taxon>
        <taxon>Acetobacteraceae</taxon>
        <taxon>Rhodovastum</taxon>
    </lineage>
</organism>
<dbReference type="InterPro" id="IPR043129">
    <property type="entry name" value="ATPase_NBD"/>
</dbReference>
<dbReference type="Pfam" id="PF07520">
    <property type="entry name" value="SrfB"/>
    <property type="match status" value="1"/>
</dbReference>
<keyword evidence="2" id="KW-1185">Reference proteome</keyword>
<dbReference type="OrthoDB" id="5437169at2"/>
<sequence>MIRPAAELPPLNADVTVPLVPNSGVQFLDIPLALDLRLGRDWFEAPAGEGIGALKPLRREDDLYAYTDAAGQTFYVRPDDEGFIGLDGAAALRPFLGKWVPLPLLQIHTDDVPGRRRLEAGPENWARLRIVELDRPEPGGLRHRAVLAIDTRCEPRGDGTPFLAPWAEVPARFAVGTRPEELAWLLDREWMGTWLAEMYRERDVNGDSHEPDARIGCRHYAAYLTLLALLEASRALPVIRLLDLAAAEKQNAVIDVDLVLDIGNSRSCGFLVERVPGRPAGLAESYRRLVLRDLTACEETADRPFESRVEFAPAGFGRDELSLAAGSPNAFDWPSPVRIGPEAVRLSALNPGNLGQTGISSPKRYLWDDRPAMSPWRSNQSGGSDGAIRGGYLKFLSEDGSVKSLRNRPGIALRPMFSRASLYTLFLLEVLLHARAQVNSYAARYGRQYLDAPRRLARLILTLPAAMPLEEVRCVEERARAAAYLFGDVTGQPAAGTPGQRPRAPIEVEARLDEATATQIVYLYDQINHAYRDAPAYFELVGRARPRPPARATAADAPASPAPDGAGPLPSLRIASIDVGGGTTDLAIYTYFLDDRVVVPHETFREGFRLAGDDVLETVVMRHVLPAVRHALAEAGLGAARAEQFLLATFRVPPANEPERQARRLVLNHVLVPAALALLGEYEGWNPMAGGGTATRCIGEMIAPVAAGLQAVRPPGTRAEPPGARAADWFERRARDAGAGGFRLAEVALPLDFPALHATVRQTLRNALDPLLELVNRFDCDVLLLSGRAARWPALTDMVVASLAIEPNRVQPMHRYRVGAWYPYADPLGRIEDPKTTVAVGAMICRLLQGGQLDNLALVDVFRVRSTARFVGLMDGERIREERLLFTDIDVDALPADAEPLLRTLSFSGRSFLGFKQFRAARWPASPLYRIEFASPEAASGMSLPLRLQVQSRVREEGDSGRAGPVAPVRRWMEFAIQPRGIVQANGNPVREGSVAQALQTARNDEGSHWLDTGCLETLDAVLSAVAERR</sequence>
<evidence type="ECO:0008006" key="3">
    <source>
        <dbReference type="Google" id="ProtNLM"/>
    </source>
</evidence>
<protein>
    <recommendedName>
        <fullName evidence="3">Virulence factor SrfB</fullName>
    </recommendedName>
</protein>
<gene>
    <name evidence="1" type="ORF">F1189_24140</name>
</gene>
<reference evidence="1 2" key="1">
    <citation type="submission" date="2019-09" db="EMBL/GenBank/DDBJ databases">
        <title>Genome sequence of Rhodovastum atsumiense, a diverse member of the Acetobacteraceae family of non-sulfur purple photosynthetic bacteria.</title>
        <authorList>
            <person name="Meyer T."/>
            <person name="Kyndt J."/>
        </authorList>
    </citation>
    <scope>NUCLEOTIDE SEQUENCE [LARGE SCALE GENOMIC DNA]</scope>
    <source>
        <strain evidence="1 2">DSM 21279</strain>
    </source>
</reference>
<dbReference type="EMBL" id="VWPK01000050">
    <property type="protein sequence ID" value="KAA5609459.1"/>
    <property type="molecule type" value="Genomic_DNA"/>
</dbReference>
<name>A0A5M6INH0_9PROT</name>
<proteinExistence type="predicted"/>
<dbReference type="RefSeq" id="WP_150043649.1">
    <property type="nucleotide sequence ID" value="NZ_OW485601.1"/>
</dbReference>
<dbReference type="Proteomes" id="UP000325255">
    <property type="component" value="Unassembled WGS sequence"/>
</dbReference>
<evidence type="ECO:0000313" key="2">
    <source>
        <dbReference type="Proteomes" id="UP000325255"/>
    </source>
</evidence>